<dbReference type="OrthoDB" id="6624429at2"/>
<dbReference type="RefSeq" id="WP_141176412.1">
    <property type="nucleotide sequence ID" value="NZ_JBHUFX010000002.1"/>
</dbReference>
<accession>A0A506V8R8</accession>
<name>A0A506V8R8_9GAMM</name>
<evidence type="ECO:0008006" key="4">
    <source>
        <dbReference type="Google" id="ProtNLM"/>
    </source>
</evidence>
<sequence>MKNLILPVLMLFTMFNQAQAAGVPSRVTIEVNAEISTGVRIFAEGKDVTNSSIPPITLKDKNGYMDGITPVLHFIGNASSVSISLQEPTGQNLISENNDEMRIKTSWVRADGGEVTTAYPLQNQPVYPTLQDVPDQLKGVKIRFISAARSETYPLGLYSGTYVVTVTPSV</sequence>
<evidence type="ECO:0000313" key="2">
    <source>
        <dbReference type="EMBL" id="TPW42068.1"/>
    </source>
</evidence>
<evidence type="ECO:0000256" key="1">
    <source>
        <dbReference type="SAM" id="SignalP"/>
    </source>
</evidence>
<gene>
    <name evidence="2" type="ORF">FKM52_11990</name>
</gene>
<organism evidence="2 3">
    <name type="scientific">Mixta tenebrionis</name>
    <dbReference type="NCBI Taxonomy" id="2562439"/>
    <lineage>
        <taxon>Bacteria</taxon>
        <taxon>Pseudomonadati</taxon>
        <taxon>Pseudomonadota</taxon>
        <taxon>Gammaproteobacteria</taxon>
        <taxon>Enterobacterales</taxon>
        <taxon>Erwiniaceae</taxon>
        <taxon>Mixta</taxon>
    </lineage>
</organism>
<feature type="chain" id="PRO_5021202802" description="Fimbrial protein" evidence="1">
    <location>
        <begin position="21"/>
        <end position="170"/>
    </location>
</feature>
<dbReference type="AlphaFoldDB" id="A0A506V8R8"/>
<proteinExistence type="predicted"/>
<feature type="signal peptide" evidence="1">
    <location>
        <begin position="1"/>
        <end position="20"/>
    </location>
</feature>
<dbReference type="Proteomes" id="UP000319523">
    <property type="component" value="Unassembled WGS sequence"/>
</dbReference>
<keyword evidence="3" id="KW-1185">Reference proteome</keyword>
<keyword evidence="1" id="KW-0732">Signal</keyword>
<reference evidence="2 3" key="1">
    <citation type="submission" date="2019-06" db="EMBL/GenBank/DDBJ databases">
        <authorList>
            <person name="Yang Y."/>
        </authorList>
    </citation>
    <scope>NUCLEOTIDE SEQUENCE [LARGE SCALE GENOMIC DNA]</scope>
    <source>
        <strain evidence="2 3">BIT-26</strain>
    </source>
</reference>
<evidence type="ECO:0000313" key="3">
    <source>
        <dbReference type="Proteomes" id="UP000319523"/>
    </source>
</evidence>
<dbReference type="EMBL" id="VHQI01000006">
    <property type="protein sequence ID" value="TPW42068.1"/>
    <property type="molecule type" value="Genomic_DNA"/>
</dbReference>
<comment type="caution">
    <text evidence="2">The sequence shown here is derived from an EMBL/GenBank/DDBJ whole genome shotgun (WGS) entry which is preliminary data.</text>
</comment>
<protein>
    <recommendedName>
        <fullName evidence="4">Fimbrial protein</fullName>
    </recommendedName>
</protein>